<reference evidence="9" key="2">
    <citation type="submission" date="2017-10" db="EMBL/GenBank/DDBJ databases">
        <title>Ladona fulva Genome sequencing and assembly.</title>
        <authorList>
            <person name="Murali S."/>
            <person name="Richards S."/>
            <person name="Bandaranaike D."/>
            <person name="Bellair M."/>
            <person name="Blankenburg K."/>
            <person name="Chao H."/>
            <person name="Dinh H."/>
            <person name="Doddapaneni H."/>
            <person name="Dugan-Rocha S."/>
            <person name="Elkadiri S."/>
            <person name="Gnanaolivu R."/>
            <person name="Hernandez B."/>
            <person name="Skinner E."/>
            <person name="Javaid M."/>
            <person name="Lee S."/>
            <person name="Li M."/>
            <person name="Ming W."/>
            <person name="Munidasa M."/>
            <person name="Muniz J."/>
            <person name="Nguyen L."/>
            <person name="Hughes D."/>
            <person name="Osuji N."/>
            <person name="Pu L.-L."/>
            <person name="Puazo M."/>
            <person name="Qu C."/>
            <person name="Quiroz J."/>
            <person name="Raj R."/>
            <person name="Weissenberger G."/>
            <person name="Xin Y."/>
            <person name="Zou X."/>
            <person name="Han Y."/>
            <person name="Worley K."/>
            <person name="Muzny D."/>
            <person name="Gibbs R."/>
        </authorList>
    </citation>
    <scope>NUCLEOTIDE SEQUENCE</scope>
    <source>
        <strain evidence="9">Sampled in the wild</strain>
    </source>
</reference>
<proteinExistence type="inferred from homology"/>
<keyword evidence="5" id="KW-0687">Ribonucleoprotein</keyword>
<reference evidence="9" key="1">
    <citation type="submission" date="2013-04" db="EMBL/GenBank/DDBJ databases">
        <authorList>
            <person name="Qu J."/>
            <person name="Murali S.C."/>
            <person name="Bandaranaike D."/>
            <person name="Bellair M."/>
            <person name="Blankenburg K."/>
            <person name="Chao H."/>
            <person name="Dinh H."/>
            <person name="Doddapaneni H."/>
            <person name="Downs B."/>
            <person name="Dugan-Rocha S."/>
            <person name="Elkadiri S."/>
            <person name="Gnanaolivu R.D."/>
            <person name="Hernandez B."/>
            <person name="Javaid M."/>
            <person name="Jayaseelan J.C."/>
            <person name="Lee S."/>
            <person name="Li M."/>
            <person name="Ming W."/>
            <person name="Munidasa M."/>
            <person name="Muniz J."/>
            <person name="Nguyen L."/>
            <person name="Ongeri F."/>
            <person name="Osuji N."/>
            <person name="Pu L.-L."/>
            <person name="Puazo M."/>
            <person name="Qu C."/>
            <person name="Quiroz J."/>
            <person name="Raj R."/>
            <person name="Weissenberger G."/>
            <person name="Xin Y."/>
            <person name="Zou X."/>
            <person name="Han Y."/>
            <person name="Richards S."/>
            <person name="Worley K."/>
            <person name="Muzny D."/>
            <person name="Gibbs R."/>
        </authorList>
    </citation>
    <scope>NUCLEOTIDE SEQUENCE</scope>
    <source>
        <strain evidence="9">Sampled in the wild</strain>
    </source>
</reference>
<evidence type="ECO:0000256" key="1">
    <source>
        <dbReference type="ARBA" id="ARBA00004173"/>
    </source>
</evidence>
<comment type="caution">
    <text evidence="9">The sequence shown here is derived from an EMBL/GenBank/DDBJ whole genome shotgun (WGS) entry which is preliminary data.</text>
</comment>
<comment type="subcellular location">
    <subcellularLocation>
        <location evidence="1">Mitochondrion</location>
    </subcellularLocation>
</comment>
<evidence type="ECO:0000256" key="2">
    <source>
        <dbReference type="ARBA" id="ARBA00022946"/>
    </source>
</evidence>
<keyword evidence="3" id="KW-0689">Ribosomal protein</keyword>
<evidence type="ECO:0000256" key="5">
    <source>
        <dbReference type="ARBA" id="ARBA00023274"/>
    </source>
</evidence>
<dbReference type="Proteomes" id="UP000792457">
    <property type="component" value="Unassembled WGS sequence"/>
</dbReference>
<evidence type="ECO:0000256" key="4">
    <source>
        <dbReference type="ARBA" id="ARBA00023128"/>
    </source>
</evidence>
<keyword evidence="2" id="KW-0809">Transit peptide</keyword>
<comment type="similarity">
    <text evidence="6">Belongs to the mitochondrion-specific ribosomal protein mL37 family.</text>
</comment>
<organism evidence="9 10">
    <name type="scientific">Ladona fulva</name>
    <name type="common">Scarce chaser dragonfly</name>
    <name type="synonym">Libellula fulva</name>
    <dbReference type="NCBI Taxonomy" id="123851"/>
    <lineage>
        <taxon>Eukaryota</taxon>
        <taxon>Metazoa</taxon>
        <taxon>Ecdysozoa</taxon>
        <taxon>Arthropoda</taxon>
        <taxon>Hexapoda</taxon>
        <taxon>Insecta</taxon>
        <taxon>Pterygota</taxon>
        <taxon>Palaeoptera</taxon>
        <taxon>Odonata</taxon>
        <taxon>Epiprocta</taxon>
        <taxon>Anisoptera</taxon>
        <taxon>Libelluloidea</taxon>
        <taxon>Libellulidae</taxon>
        <taxon>Ladona</taxon>
    </lineage>
</organism>
<dbReference type="Pfam" id="PF07147">
    <property type="entry name" value="PDCD9"/>
    <property type="match status" value="1"/>
</dbReference>
<evidence type="ECO:0000256" key="8">
    <source>
        <dbReference type="ARBA" id="ARBA00041617"/>
    </source>
</evidence>
<evidence type="ECO:0000256" key="3">
    <source>
        <dbReference type="ARBA" id="ARBA00022980"/>
    </source>
</evidence>
<dbReference type="GO" id="GO:0003735">
    <property type="term" value="F:structural constituent of ribosome"/>
    <property type="evidence" value="ECO:0007669"/>
    <property type="project" value="InterPro"/>
</dbReference>
<keyword evidence="4" id="KW-0496">Mitochondrion</keyword>
<dbReference type="InterPro" id="IPR052482">
    <property type="entry name" value="mtLSU_mL37"/>
</dbReference>
<accession>A0A8K0P0G2</accession>
<dbReference type="AlphaFoldDB" id="A0A8K0P0G2"/>
<evidence type="ECO:0000313" key="10">
    <source>
        <dbReference type="Proteomes" id="UP000792457"/>
    </source>
</evidence>
<dbReference type="InterPro" id="IPR010793">
    <property type="entry name" value="Ribosomal_mL37/mL65"/>
</dbReference>
<dbReference type="PANTHER" id="PTHR15889:SF2">
    <property type="entry name" value="LARGE RIBOSOMAL SUBUNIT PROTEIN ML37"/>
    <property type="match status" value="1"/>
</dbReference>
<name>A0A8K0P0G2_LADFU</name>
<dbReference type="GO" id="GO:0005840">
    <property type="term" value="C:ribosome"/>
    <property type="evidence" value="ECO:0007669"/>
    <property type="project" value="UniProtKB-KW"/>
</dbReference>
<evidence type="ECO:0000256" key="6">
    <source>
        <dbReference type="ARBA" id="ARBA00037985"/>
    </source>
</evidence>
<evidence type="ECO:0000313" key="9">
    <source>
        <dbReference type="EMBL" id="KAG8228472.1"/>
    </source>
</evidence>
<keyword evidence="10" id="KW-1185">Reference proteome</keyword>
<protein>
    <recommendedName>
        <fullName evidence="7">Large ribosomal subunit protein mL37</fullName>
    </recommendedName>
    <alternativeName>
        <fullName evidence="8">39S ribosomal protein L37, mitochondrial</fullName>
    </alternativeName>
</protein>
<dbReference type="GO" id="GO:1990904">
    <property type="term" value="C:ribonucleoprotein complex"/>
    <property type="evidence" value="ECO:0007669"/>
    <property type="project" value="UniProtKB-KW"/>
</dbReference>
<dbReference type="GO" id="GO:0006412">
    <property type="term" value="P:translation"/>
    <property type="evidence" value="ECO:0007669"/>
    <property type="project" value="InterPro"/>
</dbReference>
<dbReference type="EMBL" id="KZ308374">
    <property type="protein sequence ID" value="KAG8228472.1"/>
    <property type="molecule type" value="Genomic_DNA"/>
</dbReference>
<evidence type="ECO:0000256" key="7">
    <source>
        <dbReference type="ARBA" id="ARBA00039442"/>
    </source>
</evidence>
<dbReference type="OrthoDB" id="5835618at2759"/>
<sequence length="414" mass="47498">MKLTNILFTQHLGRMFKNHWKVQRKRVLVDTGAEKFLKENGIPVYEYEEIINDIPELESKIVEVTEEEIIEDERAHPLWHDRPCFFYKNHSALVEGLAQAKILTKTVEIESGLPKEFQGLLGKFSIENQHDLVKRNIMASHVFDATQVKLPKLHDPERPAWVFPRLYGISDKRRNRLMALKLFNLCQIISASARGVNLTHFVENSEASTSFEKEGDLVQLECRADFLALSKSTLPTYADGTVVAKTMELSLPSIYPAKSTVSLLDENMYQLQEVFPLSSNPFGLNLHTAVIYYNETEVKNQYDLPVTENQFLGRSLVHAFTLAASQARVKYGNDASKLDKPITLQCVHTDGRRFHFLIYQLNTLDLDGNEGIKNIVWMTPLENMFEVCAYQKGKPELVGYNEEVFERLLSFYCN</sequence>
<gene>
    <name evidence="9" type="ORF">J437_LFUL009337</name>
</gene>
<dbReference type="PANTHER" id="PTHR15889">
    <property type="entry name" value="MITOCHONDRIAL RIBOSOMAL PROTEIN L37"/>
    <property type="match status" value="1"/>
</dbReference>
<dbReference type="GO" id="GO:0005739">
    <property type="term" value="C:mitochondrion"/>
    <property type="evidence" value="ECO:0007669"/>
    <property type="project" value="UniProtKB-SubCell"/>
</dbReference>